<feature type="compositionally biased region" description="Polar residues" evidence="6">
    <location>
        <begin position="205"/>
        <end position="215"/>
    </location>
</feature>
<dbReference type="InterPro" id="IPR000719">
    <property type="entry name" value="Prot_kinase_dom"/>
</dbReference>
<evidence type="ECO:0000256" key="4">
    <source>
        <dbReference type="ARBA" id="ARBA00022840"/>
    </source>
</evidence>
<dbReference type="SMART" id="SM00220">
    <property type="entry name" value="S_TKc"/>
    <property type="match status" value="1"/>
</dbReference>
<feature type="region of interest" description="Disordered" evidence="6">
    <location>
        <begin position="184"/>
        <end position="218"/>
    </location>
</feature>
<dbReference type="PROSITE" id="PS50011">
    <property type="entry name" value="PROTEIN_KINASE_DOM"/>
    <property type="match status" value="1"/>
</dbReference>
<evidence type="ECO:0000313" key="10">
    <source>
        <dbReference type="Proteomes" id="UP000006222"/>
    </source>
</evidence>
<comment type="caution">
    <text evidence="9">The sequence shown here is derived from an EMBL/GenBank/DDBJ whole genome shotgun (WGS) entry which is preliminary data.</text>
</comment>
<keyword evidence="7" id="KW-1133">Transmembrane helix</keyword>
<keyword evidence="3 9" id="KW-0418">Kinase</keyword>
<keyword evidence="1 9" id="KW-0808">Transferase</keyword>
<sequence length="781" mass="86520">MNDGENMATFDETNDNGVVAAVKDYMRLLENGKAPSIEDFLAGYASIEEELRPALEGLAMLHGAGSPSEPSTTAVGPDAEFTAKPIGDFQIVGELGRGGMGVVYEAVQLSLGRKVALKVLPFASGLDEVRLQRFRNEAHAAAALHHTNIVPVYAVGSDRGVHYYAMQLIDGRTLADVIDEMRQETKNGKSNDTRPMRDSIGAAPTRSNNTTSMGTSMGRRRHYESAVRMAHEAAIAIEHAHQYGVIHRDIKPGNLLIDGAGKVWVTDFGLAHIESDTNNLTRTGDPMGTLRYASPEQASGNRMILDHRTDVYSFGVTLYELLTLRPAIEGEGFRELLNAVIEVEPPSPMSIAPDLPTELDTIVRKAIAKQPSERYATMKALADDLQCWLDDKPIQAKPPTVLERLAKWRRRNSGLVAAAFGMLLIASVALLVTALLVWREQRQTQLALDRETQQRELAEESFQQARAAVDAFSELSESELAYRAGLQDVRRTFLETSLSFYRDFLELRADDPALKSELAKTSARVEAMVEELQLLENIGPLLQLLEESVQKELQIDREKADAITDAVKMLQSERHSLANENPGNLSIENADMTALLESFDSFLKQQLSPQRVERLQQIARQRRLPFTFKSAEVVAALELTREQRARIDQIIEETRPSRRGGFDGDRGPRDRDNGRRGPGPDGFEFGMRGRFDGGRFDDGRSPDGNGSRGGRPSEFGRPPEMNGPPEFGGPPGRKGPSGFNGPPHDMWNSDGTRYTVEKILEILTPEQRQKWNELIGEPFVQ</sequence>
<keyword evidence="7" id="KW-0812">Transmembrane</keyword>
<dbReference type="InterPro" id="IPR011009">
    <property type="entry name" value="Kinase-like_dom_sf"/>
</dbReference>
<evidence type="ECO:0000256" key="7">
    <source>
        <dbReference type="SAM" id="Phobius"/>
    </source>
</evidence>
<dbReference type="Gene3D" id="1.10.510.10">
    <property type="entry name" value="Transferase(Phosphotransferase) domain 1"/>
    <property type="match status" value="1"/>
</dbReference>
<dbReference type="PROSITE" id="PS00108">
    <property type="entry name" value="PROTEIN_KINASE_ST"/>
    <property type="match status" value="1"/>
</dbReference>
<organism evidence="9 10">
    <name type="scientific">Rhodopirellula baltica WH47</name>
    <dbReference type="NCBI Taxonomy" id="991778"/>
    <lineage>
        <taxon>Bacteria</taxon>
        <taxon>Pseudomonadati</taxon>
        <taxon>Planctomycetota</taxon>
        <taxon>Planctomycetia</taxon>
        <taxon>Pirellulales</taxon>
        <taxon>Pirellulaceae</taxon>
        <taxon>Rhodopirellula</taxon>
    </lineage>
</organism>
<evidence type="ECO:0000256" key="1">
    <source>
        <dbReference type="ARBA" id="ARBA00022679"/>
    </source>
</evidence>
<keyword evidence="4 5" id="KW-0067">ATP-binding</keyword>
<dbReference type="InterPro" id="IPR017441">
    <property type="entry name" value="Protein_kinase_ATP_BS"/>
</dbReference>
<keyword evidence="2 5" id="KW-0547">Nucleotide-binding</keyword>
<evidence type="ECO:0000259" key="8">
    <source>
        <dbReference type="PROSITE" id="PS50011"/>
    </source>
</evidence>
<proteinExistence type="predicted"/>
<dbReference type="CDD" id="cd14014">
    <property type="entry name" value="STKc_PknB_like"/>
    <property type="match status" value="1"/>
</dbReference>
<evidence type="ECO:0000256" key="3">
    <source>
        <dbReference type="ARBA" id="ARBA00022777"/>
    </source>
</evidence>
<feature type="compositionally biased region" description="Basic and acidic residues" evidence="6">
    <location>
        <begin position="687"/>
        <end position="701"/>
    </location>
</feature>
<dbReference type="InterPro" id="IPR008271">
    <property type="entry name" value="Ser/Thr_kinase_AS"/>
</dbReference>
<feature type="transmembrane region" description="Helical" evidence="7">
    <location>
        <begin position="414"/>
        <end position="438"/>
    </location>
</feature>
<keyword evidence="7" id="KW-0472">Membrane</keyword>
<evidence type="ECO:0000256" key="5">
    <source>
        <dbReference type="PROSITE-ProRule" id="PRU10141"/>
    </source>
</evidence>
<name>F2AV78_RHOBT</name>
<evidence type="ECO:0000313" key="9">
    <source>
        <dbReference type="EMBL" id="EGF26424.1"/>
    </source>
</evidence>
<gene>
    <name evidence="9" type="ORF">RBWH47_01733</name>
</gene>
<dbReference type="PANTHER" id="PTHR43289:SF34">
    <property type="entry name" value="SERINE_THREONINE-PROTEIN KINASE YBDM-RELATED"/>
    <property type="match status" value="1"/>
</dbReference>
<accession>F2AV78</accession>
<dbReference type="Proteomes" id="UP000006222">
    <property type="component" value="Unassembled WGS sequence"/>
</dbReference>
<feature type="domain" description="Protein kinase" evidence="8">
    <location>
        <begin position="89"/>
        <end position="389"/>
    </location>
</feature>
<dbReference type="GO" id="GO:0004674">
    <property type="term" value="F:protein serine/threonine kinase activity"/>
    <property type="evidence" value="ECO:0007669"/>
    <property type="project" value="UniProtKB-KW"/>
</dbReference>
<feature type="region of interest" description="Disordered" evidence="6">
    <location>
        <begin position="648"/>
        <end position="750"/>
    </location>
</feature>
<protein>
    <submittedName>
        <fullName evidence="9">Serine/threonine protein kinase</fullName>
        <ecNumber evidence="9">2.7.-.-</ecNumber>
    </submittedName>
</protein>
<keyword evidence="9" id="KW-0723">Serine/threonine-protein kinase</keyword>
<dbReference type="PROSITE" id="PS00107">
    <property type="entry name" value="PROTEIN_KINASE_ATP"/>
    <property type="match status" value="1"/>
</dbReference>
<reference evidence="9 10" key="1">
    <citation type="journal article" date="2013" name="Mar. Genomics">
        <title>Expression of sulfatases in Rhodopirellula baltica and the diversity of sulfatases in the genus Rhodopirellula.</title>
        <authorList>
            <person name="Wegner C.E."/>
            <person name="Richter-Heitmann T."/>
            <person name="Klindworth A."/>
            <person name="Klockow C."/>
            <person name="Richter M."/>
            <person name="Achstetter T."/>
            <person name="Glockner F.O."/>
            <person name="Harder J."/>
        </authorList>
    </citation>
    <scope>NUCLEOTIDE SEQUENCE [LARGE SCALE GENOMIC DNA]</scope>
    <source>
        <strain evidence="9 10">WH47</strain>
    </source>
</reference>
<dbReference type="GO" id="GO:0005524">
    <property type="term" value="F:ATP binding"/>
    <property type="evidence" value="ECO:0007669"/>
    <property type="project" value="UniProtKB-UniRule"/>
</dbReference>
<evidence type="ECO:0000256" key="6">
    <source>
        <dbReference type="SAM" id="MobiDB-lite"/>
    </source>
</evidence>
<dbReference type="PANTHER" id="PTHR43289">
    <property type="entry name" value="MITOGEN-ACTIVATED PROTEIN KINASE KINASE KINASE 20-RELATED"/>
    <property type="match status" value="1"/>
</dbReference>
<dbReference type="Gene3D" id="3.30.200.20">
    <property type="entry name" value="Phosphorylase Kinase, domain 1"/>
    <property type="match status" value="1"/>
</dbReference>
<feature type="compositionally biased region" description="Basic and acidic residues" evidence="6">
    <location>
        <begin position="648"/>
        <end position="675"/>
    </location>
</feature>
<dbReference type="EMBL" id="AFAR01000185">
    <property type="protein sequence ID" value="EGF26424.1"/>
    <property type="molecule type" value="Genomic_DNA"/>
</dbReference>
<feature type="compositionally biased region" description="Basic and acidic residues" evidence="6">
    <location>
        <begin position="184"/>
        <end position="197"/>
    </location>
</feature>
<dbReference type="AlphaFoldDB" id="F2AV78"/>
<feature type="binding site" evidence="5">
    <location>
        <position position="118"/>
    </location>
    <ligand>
        <name>ATP</name>
        <dbReference type="ChEBI" id="CHEBI:30616"/>
    </ligand>
</feature>
<dbReference type="EC" id="2.7.-.-" evidence="9"/>
<dbReference type="Pfam" id="PF00069">
    <property type="entry name" value="Pkinase"/>
    <property type="match status" value="1"/>
</dbReference>
<dbReference type="SUPFAM" id="SSF56112">
    <property type="entry name" value="Protein kinase-like (PK-like)"/>
    <property type="match status" value="1"/>
</dbReference>
<evidence type="ECO:0000256" key="2">
    <source>
        <dbReference type="ARBA" id="ARBA00022741"/>
    </source>
</evidence>
<dbReference type="RefSeq" id="WP_007327538.1">
    <property type="nucleotide sequence ID" value="NZ_AFAR01000185.1"/>
</dbReference>
<dbReference type="PATRIC" id="fig|991778.3.peg.3858"/>